<keyword evidence="2" id="KW-1185">Reference proteome</keyword>
<proteinExistence type="predicted"/>
<organism evidence="1 2">
    <name type="scientific">Aureococcus anophagefferens</name>
    <name type="common">Harmful bloom alga</name>
    <dbReference type="NCBI Taxonomy" id="44056"/>
    <lineage>
        <taxon>Eukaryota</taxon>
        <taxon>Sar</taxon>
        <taxon>Stramenopiles</taxon>
        <taxon>Ochrophyta</taxon>
        <taxon>Pelagophyceae</taxon>
        <taxon>Pelagomonadales</taxon>
        <taxon>Pelagomonadaceae</taxon>
        <taxon>Aureococcus</taxon>
    </lineage>
</organism>
<dbReference type="Proteomes" id="UP001363151">
    <property type="component" value="Unassembled WGS sequence"/>
</dbReference>
<reference evidence="1 2" key="1">
    <citation type="submission" date="2024-03" db="EMBL/GenBank/DDBJ databases">
        <title>Aureococcus anophagefferens CCMP1851 and Kratosvirus quantuckense: Draft genome of a second virus-susceptible host strain in the model system.</title>
        <authorList>
            <person name="Chase E."/>
            <person name="Truchon A.R."/>
            <person name="Schepens W."/>
            <person name="Wilhelm S.W."/>
        </authorList>
    </citation>
    <scope>NUCLEOTIDE SEQUENCE [LARGE SCALE GENOMIC DNA]</scope>
    <source>
        <strain evidence="1 2">CCMP1851</strain>
    </source>
</reference>
<protein>
    <recommendedName>
        <fullName evidence="3">VDE lipocalin domain-containing protein</fullName>
    </recommendedName>
</protein>
<name>A0ABR1FWE6_AURAN</name>
<evidence type="ECO:0000313" key="2">
    <source>
        <dbReference type="Proteomes" id="UP001363151"/>
    </source>
</evidence>
<gene>
    <name evidence="1" type="ORF">SO694_00118095</name>
</gene>
<comment type="caution">
    <text evidence="1">The sequence shown here is derived from an EMBL/GenBank/DDBJ whole genome shotgun (WGS) entry which is preliminary data.</text>
</comment>
<accession>A0ABR1FWE6</accession>
<evidence type="ECO:0000313" key="1">
    <source>
        <dbReference type="EMBL" id="KAK7239957.1"/>
    </source>
</evidence>
<dbReference type="EMBL" id="JBBJCI010000219">
    <property type="protein sequence ID" value="KAK7239957.1"/>
    <property type="molecule type" value="Genomic_DNA"/>
</dbReference>
<sequence>MLYEREGTDYYWNVTQAEYKDRTGVWKDTENQFWSSVYAVGTEDDGSRWVGWYFCGPAVAATKKGISYILKDSTDGLTKSFYKKARKAANAAGVNDYGKMAASKEPRTPGRTRVPVGT</sequence>
<evidence type="ECO:0008006" key="3">
    <source>
        <dbReference type="Google" id="ProtNLM"/>
    </source>
</evidence>